<dbReference type="AlphaFoldDB" id="A0A9Q6ENE1"/>
<proteinExistence type="predicted"/>
<accession>A0A9Q6ENE1</accession>
<name>A0A9Q6ENE1_NOSLI</name>
<sequence>MSAINQAKVEAVVDSLEVWETSPPNGTSITPLEILLGTEKFAVNLRKRLTEGSAIDCKVAAIALVLASEYVESINKLAGADSGSTIALTWRLMWAVEAITLIKNKTREELEEFLQSKYPSGV</sequence>
<dbReference type="RefSeq" id="WP_099065879.1">
    <property type="nucleotide sequence ID" value="NZ_LAHD01000002.1"/>
</dbReference>
<dbReference type="EMBL" id="LAHD01000002">
    <property type="protein sequence ID" value="PHK07254.1"/>
    <property type="molecule type" value="Genomic_DNA"/>
</dbReference>
<comment type="caution">
    <text evidence="1">The sequence shown here is derived from an EMBL/GenBank/DDBJ whole genome shotgun (WGS) entry which is preliminary data.</text>
</comment>
<reference evidence="1 2" key="1">
    <citation type="submission" date="2015-02" db="EMBL/GenBank/DDBJ databases">
        <title>Nostoc linckia genome annotation.</title>
        <authorList>
            <person name="Zhou Z."/>
        </authorList>
    </citation>
    <scope>NUCLEOTIDE SEQUENCE [LARGE SCALE GENOMIC DNA]</scope>
    <source>
        <strain evidence="2">z8</strain>
    </source>
</reference>
<dbReference type="GeneID" id="57092067"/>
<gene>
    <name evidence="1" type="ORF">VF08_01250</name>
</gene>
<protein>
    <submittedName>
        <fullName evidence="1">Uncharacterized protein</fullName>
    </submittedName>
</protein>
<evidence type="ECO:0000313" key="1">
    <source>
        <dbReference type="EMBL" id="PHK07254.1"/>
    </source>
</evidence>
<organism evidence="1 2">
    <name type="scientific">Nostoc linckia z8</name>
    <dbReference type="NCBI Taxonomy" id="1628746"/>
    <lineage>
        <taxon>Bacteria</taxon>
        <taxon>Bacillati</taxon>
        <taxon>Cyanobacteriota</taxon>
        <taxon>Cyanophyceae</taxon>
        <taxon>Nostocales</taxon>
        <taxon>Nostocaceae</taxon>
        <taxon>Nostoc</taxon>
    </lineage>
</organism>
<evidence type="ECO:0000313" key="2">
    <source>
        <dbReference type="Proteomes" id="UP000222310"/>
    </source>
</evidence>
<dbReference type="Proteomes" id="UP000222310">
    <property type="component" value="Unassembled WGS sequence"/>
</dbReference>